<dbReference type="InParanoid" id="A0A067QGS9"/>
<evidence type="ECO:0000313" key="3">
    <source>
        <dbReference type="Proteomes" id="UP000027135"/>
    </source>
</evidence>
<reference evidence="2 3" key="1">
    <citation type="journal article" date="2014" name="Nat. Commun.">
        <title>Molecular traces of alternative social organization in a termite genome.</title>
        <authorList>
            <person name="Terrapon N."/>
            <person name="Li C."/>
            <person name="Robertson H.M."/>
            <person name="Ji L."/>
            <person name="Meng X."/>
            <person name="Booth W."/>
            <person name="Chen Z."/>
            <person name="Childers C.P."/>
            <person name="Glastad K.M."/>
            <person name="Gokhale K."/>
            <person name="Gowin J."/>
            <person name="Gronenberg W."/>
            <person name="Hermansen R.A."/>
            <person name="Hu H."/>
            <person name="Hunt B.G."/>
            <person name="Huylmans A.K."/>
            <person name="Khalil S.M."/>
            <person name="Mitchell R.D."/>
            <person name="Munoz-Torres M.C."/>
            <person name="Mustard J.A."/>
            <person name="Pan H."/>
            <person name="Reese J.T."/>
            <person name="Scharf M.E."/>
            <person name="Sun F."/>
            <person name="Vogel H."/>
            <person name="Xiao J."/>
            <person name="Yang W."/>
            <person name="Yang Z."/>
            <person name="Yang Z."/>
            <person name="Zhou J."/>
            <person name="Zhu J."/>
            <person name="Brent C.S."/>
            <person name="Elsik C.G."/>
            <person name="Goodisman M.A."/>
            <person name="Liberles D.A."/>
            <person name="Roe R.M."/>
            <person name="Vargo E.L."/>
            <person name="Vilcinskas A."/>
            <person name="Wang J."/>
            <person name="Bornberg-Bauer E."/>
            <person name="Korb J."/>
            <person name="Zhang G."/>
            <person name="Liebig J."/>
        </authorList>
    </citation>
    <scope>NUCLEOTIDE SEQUENCE [LARGE SCALE GENOMIC DNA]</scope>
    <source>
        <tissue evidence="2">Whole organism</tissue>
    </source>
</reference>
<gene>
    <name evidence="2" type="ORF">L798_02950</name>
</gene>
<feature type="compositionally biased region" description="Polar residues" evidence="1">
    <location>
        <begin position="67"/>
        <end position="77"/>
    </location>
</feature>
<evidence type="ECO:0000256" key="1">
    <source>
        <dbReference type="SAM" id="MobiDB-lite"/>
    </source>
</evidence>
<name>A0A067QGS9_ZOONE</name>
<dbReference type="EMBL" id="KK853449">
    <property type="protein sequence ID" value="KDR07560.1"/>
    <property type="molecule type" value="Genomic_DNA"/>
</dbReference>
<feature type="compositionally biased region" description="Basic and acidic residues" evidence="1">
    <location>
        <begin position="1"/>
        <end position="11"/>
    </location>
</feature>
<organism evidence="2 3">
    <name type="scientific">Zootermopsis nevadensis</name>
    <name type="common">Dampwood termite</name>
    <dbReference type="NCBI Taxonomy" id="136037"/>
    <lineage>
        <taxon>Eukaryota</taxon>
        <taxon>Metazoa</taxon>
        <taxon>Ecdysozoa</taxon>
        <taxon>Arthropoda</taxon>
        <taxon>Hexapoda</taxon>
        <taxon>Insecta</taxon>
        <taxon>Pterygota</taxon>
        <taxon>Neoptera</taxon>
        <taxon>Polyneoptera</taxon>
        <taxon>Dictyoptera</taxon>
        <taxon>Blattodea</taxon>
        <taxon>Blattoidea</taxon>
        <taxon>Termitoidae</taxon>
        <taxon>Termopsidae</taxon>
        <taxon>Zootermopsis</taxon>
    </lineage>
</organism>
<dbReference type="Proteomes" id="UP000027135">
    <property type="component" value="Unassembled WGS sequence"/>
</dbReference>
<evidence type="ECO:0000313" key="2">
    <source>
        <dbReference type="EMBL" id="KDR07560.1"/>
    </source>
</evidence>
<sequence length="77" mass="8435">MTEYRHAEPSHRPSFPLTDSGAPPKNTKKMISSSHRPSRQKGIKMHIARSTGRPTTSARTPAKTLPRTPQSGLSSRG</sequence>
<proteinExistence type="predicted"/>
<dbReference type="AlphaFoldDB" id="A0A067QGS9"/>
<feature type="compositionally biased region" description="Basic residues" evidence="1">
    <location>
        <begin position="36"/>
        <end position="47"/>
    </location>
</feature>
<keyword evidence="3" id="KW-1185">Reference proteome</keyword>
<feature type="region of interest" description="Disordered" evidence="1">
    <location>
        <begin position="1"/>
        <end position="77"/>
    </location>
</feature>
<accession>A0A067QGS9</accession>
<protein>
    <submittedName>
        <fullName evidence="2">Uncharacterized protein</fullName>
    </submittedName>
</protein>